<evidence type="ECO:0000256" key="13">
    <source>
        <dbReference type="PIRSR" id="PIRSR000606-50"/>
    </source>
</evidence>
<dbReference type="GO" id="GO:0035556">
    <property type="term" value="P:intracellular signal transduction"/>
    <property type="evidence" value="ECO:0007669"/>
    <property type="project" value="InterPro"/>
</dbReference>
<comment type="caution">
    <text evidence="17">The sequence shown here is derived from an EMBL/GenBank/DDBJ whole genome shotgun (WGS) entry which is preliminary data.</text>
</comment>
<dbReference type="OrthoDB" id="6764942at2759"/>
<dbReference type="PROSITE" id="PS50011">
    <property type="entry name" value="PROTEIN_KINASE_DOM"/>
    <property type="match status" value="1"/>
</dbReference>
<dbReference type="PROSITE" id="PS00108">
    <property type="entry name" value="PROTEIN_KINASE_ST"/>
    <property type="match status" value="2"/>
</dbReference>
<organism evidence="17 18">
    <name type="scientific">Balaenoptera physalus</name>
    <name type="common">Fin whale</name>
    <name type="synonym">Balaena physalus</name>
    <dbReference type="NCBI Taxonomy" id="9770"/>
    <lineage>
        <taxon>Eukaryota</taxon>
        <taxon>Metazoa</taxon>
        <taxon>Chordata</taxon>
        <taxon>Craniata</taxon>
        <taxon>Vertebrata</taxon>
        <taxon>Euteleostomi</taxon>
        <taxon>Mammalia</taxon>
        <taxon>Eutheria</taxon>
        <taxon>Laurasiatheria</taxon>
        <taxon>Artiodactyla</taxon>
        <taxon>Whippomorpha</taxon>
        <taxon>Cetacea</taxon>
        <taxon>Mysticeti</taxon>
        <taxon>Balaenopteridae</taxon>
        <taxon>Balaenoptera</taxon>
    </lineage>
</organism>
<dbReference type="EMBL" id="SGJD01000660">
    <property type="protein sequence ID" value="KAB0404144.1"/>
    <property type="molecule type" value="Genomic_DNA"/>
</dbReference>
<dbReference type="PIRSF" id="PIRSF000606">
    <property type="entry name" value="Ribsml_S6_kin_2"/>
    <property type="match status" value="1"/>
</dbReference>
<keyword evidence="18" id="KW-1185">Reference proteome</keyword>
<evidence type="ECO:0000256" key="2">
    <source>
        <dbReference type="ARBA" id="ARBA00009804"/>
    </source>
</evidence>
<dbReference type="InterPro" id="IPR017892">
    <property type="entry name" value="Pkinase_C"/>
</dbReference>
<protein>
    <recommendedName>
        <fullName evidence="3">non-specific serine/threonine protein kinase</fullName>
        <ecNumber evidence="3">2.7.11.1</ecNumber>
    </recommendedName>
</protein>
<dbReference type="PANTHER" id="PTHR24351">
    <property type="entry name" value="RIBOSOMAL PROTEIN S6 KINASE"/>
    <property type="match status" value="1"/>
</dbReference>
<feature type="active site" description="Proton acceptor" evidence="13">
    <location>
        <position position="98"/>
    </location>
</feature>
<keyword evidence="8 14" id="KW-0547">Nucleotide-binding</keyword>
<keyword evidence="9" id="KW-0418">Kinase</keyword>
<dbReference type="GO" id="GO:0000287">
    <property type="term" value="F:magnesium ion binding"/>
    <property type="evidence" value="ECO:0007669"/>
    <property type="project" value="InterPro"/>
</dbReference>
<dbReference type="Proteomes" id="UP000437017">
    <property type="component" value="Unassembled WGS sequence"/>
</dbReference>
<dbReference type="AlphaFoldDB" id="A0A6A1QA53"/>
<feature type="domain" description="Protein kinase" evidence="15">
    <location>
        <begin position="1"/>
        <end position="473"/>
    </location>
</feature>
<comment type="cofactor">
    <cofactor evidence="1">
        <name>Mg(2+)</name>
        <dbReference type="ChEBI" id="CHEBI:18420"/>
    </cofactor>
</comment>
<comment type="catalytic activity">
    <reaction evidence="12">
        <text>L-seryl-[protein] + ATP = O-phospho-L-seryl-[protein] + ADP + H(+)</text>
        <dbReference type="Rhea" id="RHEA:17989"/>
        <dbReference type="Rhea" id="RHEA-COMP:9863"/>
        <dbReference type="Rhea" id="RHEA-COMP:11604"/>
        <dbReference type="ChEBI" id="CHEBI:15378"/>
        <dbReference type="ChEBI" id="CHEBI:29999"/>
        <dbReference type="ChEBI" id="CHEBI:30616"/>
        <dbReference type="ChEBI" id="CHEBI:83421"/>
        <dbReference type="ChEBI" id="CHEBI:456216"/>
        <dbReference type="EC" id="2.7.11.1"/>
    </reaction>
</comment>
<sequence>MKVLRKAALVQRAKTQEHTRTERSVLELVRQAPFLVTLHYAFQTDAKLHLILDYVNGGEMFTHLYQRQYFKEAEVRVYGGEIVLALEHLHKLGIIYRDLKLENVLLDSEGHIVLTDFGLSKEFLTEEAVDWWSLGILLFELLTGASPFTLEGERNTQAEDLLQRLLCKDPKKRLGAGHQGAQEVKNHPFFQGLEWAALAARKIPAPFRPQIRSELDVGNFAEEFTRLEPVYSPPGSPPPGDPRIFQGYSFVAPSILFDHNNAVMTDVLEASIAGDRPGRAALARSAMMQDSPFFQQYELDLREPALVSAVSFMHEEAGVVHRDLKPENILYADDTPGAPVKIIDFGFARLRPQSPAGPMQTPCFTLQYAAPELLAQQGYDESCDLWSLGVILYMMLSGQVPFQGASGQGGQSQAAEIMCKIREGRFSLDGEAWQGVSEEAKELVRGAKPEVTDHGLLTVDPTKRLKLEGLRGS</sequence>
<evidence type="ECO:0000256" key="8">
    <source>
        <dbReference type="ARBA" id="ARBA00022741"/>
    </source>
</evidence>
<dbReference type="GO" id="GO:0004674">
    <property type="term" value="F:protein serine/threonine kinase activity"/>
    <property type="evidence" value="ECO:0007669"/>
    <property type="project" value="UniProtKB-KW"/>
</dbReference>
<evidence type="ECO:0000256" key="10">
    <source>
        <dbReference type="ARBA" id="ARBA00022840"/>
    </source>
</evidence>
<comment type="similarity">
    <text evidence="2">Belongs to the protein kinase superfamily. AGC Ser/Thr protein kinase family. S6 kinase subfamily.</text>
</comment>
<feature type="binding site" evidence="14">
    <location>
        <position position="2"/>
    </location>
    <ligand>
        <name>ATP</name>
        <dbReference type="ChEBI" id="CHEBI:30616"/>
    </ligand>
</feature>
<dbReference type="FunFam" id="1.10.510.10:FF:000551">
    <property type="entry name" value="Non-specific serine/threonine protein kinase"/>
    <property type="match status" value="1"/>
</dbReference>
<accession>A0A6A1QA53</accession>
<dbReference type="Gene3D" id="3.30.200.20">
    <property type="entry name" value="Phosphorylase Kinase, domain 1"/>
    <property type="match status" value="1"/>
</dbReference>
<feature type="domain" description="AGC-kinase C-terminal" evidence="16">
    <location>
        <begin position="191"/>
        <end position="260"/>
    </location>
</feature>
<evidence type="ECO:0000259" key="16">
    <source>
        <dbReference type="PROSITE" id="PS51285"/>
    </source>
</evidence>
<evidence type="ECO:0000256" key="14">
    <source>
        <dbReference type="PIRSR" id="PIRSR000606-51"/>
    </source>
</evidence>
<dbReference type="SMART" id="SM00220">
    <property type="entry name" value="S_TKc"/>
    <property type="match status" value="2"/>
</dbReference>
<dbReference type="InterPro" id="IPR000961">
    <property type="entry name" value="AGC-kinase_C"/>
</dbReference>
<evidence type="ECO:0000256" key="1">
    <source>
        <dbReference type="ARBA" id="ARBA00001946"/>
    </source>
</evidence>
<keyword evidence="10 14" id="KW-0067">ATP-binding</keyword>
<comment type="catalytic activity">
    <reaction evidence="11">
        <text>L-threonyl-[protein] + ATP = O-phospho-L-threonyl-[protein] + ADP + H(+)</text>
        <dbReference type="Rhea" id="RHEA:46608"/>
        <dbReference type="Rhea" id="RHEA-COMP:11060"/>
        <dbReference type="Rhea" id="RHEA-COMP:11605"/>
        <dbReference type="ChEBI" id="CHEBI:15378"/>
        <dbReference type="ChEBI" id="CHEBI:30013"/>
        <dbReference type="ChEBI" id="CHEBI:30616"/>
        <dbReference type="ChEBI" id="CHEBI:61977"/>
        <dbReference type="ChEBI" id="CHEBI:456216"/>
        <dbReference type="EC" id="2.7.11.1"/>
    </reaction>
</comment>
<evidence type="ECO:0000256" key="11">
    <source>
        <dbReference type="ARBA" id="ARBA00047899"/>
    </source>
</evidence>
<dbReference type="InterPro" id="IPR008271">
    <property type="entry name" value="Ser/Thr_kinase_AS"/>
</dbReference>
<dbReference type="FunFam" id="1.10.510.10:FF:000157">
    <property type="entry name" value="Ribosomal protein S6 kinase"/>
    <property type="match status" value="1"/>
</dbReference>
<evidence type="ECO:0000313" key="17">
    <source>
        <dbReference type="EMBL" id="KAB0404144.1"/>
    </source>
</evidence>
<keyword evidence="7" id="KW-0677">Repeat</keyword>
<evidence type="ECO:0000256" key="9">
    <source>
        <dbReference type="ARBA" id="ARBA00022777"/>
    </source>
</evidence>
<reference evidence="17 18" key="1">
    <citation type="journal article" date="2019" name="PLoS ONE">
        <title>Genomic analyses reveal an absence of contemporary introgressive admixture between fin whales and blue whales, despite known hybrids.</title>
        <authorList>
            <person name="Westbury M.V."/>
            <person name="Petersen B."/>
            <person name="Lorenzen E.D."/>
        </authorList>
    </citation>
    <scope>NUCLEOTIDE SEQUENCE [LARGE SCALE GENOMIC DNA]</scope>
    <source>
        <strain evidence="17">FinWhale-01</strain>
    </source>
</reference>
<proteinExistence type="inferred from homology"/>
<evidence type="ECO:0000256" key="6">
    <source>
        <dbReference type="ARBA" id="ARBA00022679"/>
    </source>
</evidence>
<evidence type="ECO:0000313" key="18">
    <source>
        <dbReference type="Proteomes" id="UP000437017"/>
    </source>
</evidence>
<feature type="non-terminal residue" evidence="17">
    <location>
        <position position="473"/>
    </location>
</feature>
<dbReference type="SUPFAM" id="SSF56112">
    <property type="entry name" value="Protein kinase-like (PK-like)"/>
    <property type="match status" value="2"/>
</dbReference>
<dbReference type="Pfam" id="PF00433">
    <property type="entry name" value="Pkinase_C"/>
    <property type="match status" value="1"/>
</dbReference>
<evidence type="ECO:0000259" key="15">
    <source>
        <dbReference type="PROSITE" id="PS50011"/>
    </source>
</evidence>
<dbReference type="EC" id="2.7.11.1" evidence="3"/>
<evidence type="ECO:0000256" key="4">
    <source>
        <dbReference type="ARBA" id="ARBA00022527"/>
    </source>
</evidence>
<dbReference type="SMART" id="SM00133">
    <property type="entry name" value="S_TK_X"/>
    <property type="match status" value="1"/>
</dbReference>
<keyword evidence="4" id="KW-0723">Serine/threonine-protein kinase</keyword>
<gene>
    <name evidence="17" type="ORF">E2I00_008897</name>
</gene>
<dbReference type="Pfam" id="PF00069">
    <property type="entry name" value="Pkinase"/>
    <property type="match status" value="2"/>
</dbReference>
<feature type="active site" description="Proton acceptor" evidence="13">
    <location>
        <position position="323"/>
    </location>
</feature>
<dbReference type="InterPro" id="IPR011009">
    <property type="entry name" value="Kinase-like_dom_sf"/>
</dbReference>
<evidence type="ECO:0000256" key="5">
    <source>
        <dbReference type="ARBA" id="ARBA00022553"/>
    </source>
</evidence>
<dbReference type="GO" id="GO:0005524">
    <property type="term" value="F:ATP binding"/>
    <property type="evidence" value="ECO:0007669"/>
    <property type="project" value="UniProtKB-KW"/>
</dbReference>
<keyword evidence="6" id="KW-0808">Transferase</keyword>
<dbReference type="PROSITE" id="PS51285">
    <property type="entry name" value="AGC_KINASE_CTER"/>
    <property type="match status" value="1"/>
</dbReference>
<keyword evidence="5" id="KW-0597">Phosphoprotein</keyword>
<evidence type="ECO:0000256" key="7">
    <source>
        <dbReference type="ARBA" id="ARBA00022737"/>
    </source>
</evidence>
<evidence type="ECO:0000256" key="3">
    <source>
        <dbReference type="ARBA" id="ARBA00012513"/>
    </source>
</evidence>
<dbReference type="InterPro" id="IPR016239">
    <property type="entry name" value="Ribosomal_S6_kinase_II"/>
</dbReference>
<dbReference type="InterPro" id="IPR000719">
    <property type="entry name" value="Prot_kinase_dom"/>
</dbReference>
<dbReference type="Gene3D" id="1.10.510.10">
    <property type="entry name" value="Transferase(Phosphotransferase) domain 1"/>
    <property type="match status" value="2"/>
</dbReference>
<name>A0A6A1QA53_BALPH</name>
<evidence type="ECO:0000256" key="12">
    <source>
        <dbReference type="ARBA" id="ARBA00048679"/>
    </source>
</evidence>